<comment type="caution">
    <text evidence="1">The sequence shown here is derived from an EMBL/GenBank/DDBJ whole genome shotgun (WGS) entry which is preliminary data.</text>
</comment>
<dbReference type="Pfam" id="PF13711">
    <property type="entry name" value="DUF4160"/>
    <property type="match status" value="1"/>
</dbReference>
<proteinExistence type="predicted"/>
<evidence type="ECO:0000313" key="1">
    <source>
        <dbReference type="EMBL" id="MDQ8196411.1"/>
    </source>
</evidence>
<gene>
    <name evidence="1" type="ORF">QEH59_18425</name>
</gene>
<evidence type="ECO:0000313" key="2">
    <source>
        <dbReference type="Proteomes" id="UP001243717"/>
    </source>
</evidence>
<dbReference type="InterPro" id="IPR025427">
    <property type="entry name" value="DUF4160"/>
</dbReference>
<protein>
    <submittedName>
        <fullName evidence="1">DUF4160 domain-containing protein</fullName>
    </submittedName>
</protein>
<dbReference type="EMBL" id="JARXIC010000083">
    <property type="protein sequence ID" value="MDQ8196411.1"/>
    <property type="molecule type" value="Genomic_DNA"/>
</dbReference>
<name>A0ABU1ANN6_9BACT</name>
<sequence length="78" mass="9127">MPIIFEQDGFKFFFYSNDHEPIHVHVRYSGGEAVFNINDTIELRESHGLKVKELSKAQSLAEANQQLIIEKWNEHLNQ</sequence>
<accession>A0ABU1ANN6</accession>
<dbReference type="RefSeq" id="WP_308986843.1">
    <property type="nucleotide sequence ID" value="NZ_JARXIC010000083.1"/>
</dbReference>
<dbReference type="Proteomes" id="UP001243717">
    <property type="component" value="Unassembled WGS sequence"/>
</dbReference>
<reference evidence="1 2" key="1">
    <citation type="submission" date="2023-04" db="EMBL/GenBank/DDBJ databases">
        <title>A novel bacteria isolated from coastal sediment.</title>
        <authorList>
            <person name="Liu X.-J."/>
            <person name="Du Z.-J."/>
        </authorList>
    </citation>
    <scope>NUCLEOTIDE SEQUENCE [LARGE SCALE GENOMIC DNA]</scope>
    <source>
        <strain evidence="1 2">SDUM461004</strain>
    </source>
</reference>
<keyword evidence="2" id="KW-1185">Reference proteome</keyword>
<organism evidence="1 2">
    <name type="scientific">Thalassobacterium sedimentorum</name>
    <dbReference type="NCBI Taxonomy" id="3041258"/>
    <lineage>
        <taxon>Bacteria</taxon>
        <taxon>Pseudomonadati</taxon>
        <taxon>Verrucomicrobiota</taxon>
        <taxon>Opitutia</taxon>
        <taxon>Puniceicoccales</taxon>
        <taxon>Coraliomargaritaceae</taxon>
        <taxon>Thalassobacterium</taxon>
    </lineage>
</organism>